<proteinExistence type="predicted"/>
<keyword evidence="1" id="KW-1133">Transmembrane helix</keyword>
<gene>
    <name evidence="2" type="ORF">SAMN02745119_01625</name>
</gene>
<keyword evidence="1" id="KW-0472">Membrane</keyword>
<dbReference type="RefSeq" id="WP_078789927.1">
    <property type="nucleotide sequence ID" value="NZ_FUWR01000007.1"/>
</dbReference>
<dbReference type="AlphaFoldDB" id="A0A1T4NGV0"/>
<dbReference type="STRING" id="115783.SAMN02745119_01625"/>
<reference evidence="3" key="1">
    <citation type="submission" date="2017-02" db="EMBL/GenBank/DDBJ databases">
        <authorList>
            <person name="Varghese N."/>
            <person name="Submissions S."/>
        </authorList>
    </citation>
    <scope>NUCLEOTIDE SEQUENCE [LARGE SCALE GENOMIC DNA]</scope>
    <source>
        <strain evidence="3">ATCC BAA-34</strain>
    </source>
</reference>
<dbReference type="EMBL" id="FUWR01000007">
    <property type="protein sequence ID" value="SJZ78469.1"/>
    <property type="molecule type" value="Genomic_DNA"/>
</dbReference>
<dbReference type="OrthoDB" id="5397176at2"/>
<sequence>MQDSFNFAGLVVGAFLVSIPCGYIRESFKKFSLPWLFLAHLPIPLVVHFRHLAGFGWRVIPFTLAAAIGGQIVGGWYKRRMLHGRKAPQRQP</sequence>
<keyword evidence="3" id="KW-1185">Reference proteome</keyword>
<evidence type="ECO:0000313" key="2">
    <source>
        <dbReference type="EMBL" id="SJZ78469.1"/>
    </source>
</evidence>
<accession>A0A1T4NGV0</accession>
<feature type="transmembrane region" description="Helical" evidence="1">
    <location>
        <begin position="6"/>
        <end position="24"/>
    </location>
</feature>
<evidence type="ECO:0000313" key="3">
    <source>
        <dbReference type="Proteomes" id="UP000190102"/>
    </source>
</evidence>
<feature type="transmembrane region" description="Helical" evidence="1">
    <location>
        <begin position="55"/>
        <end position="77"/>
    </location>
</feature>
<organism evidence="2 3">
    <name type="scientific">Trichlorobacter thiogenes</name>
    <dbReference type="NCBI Taxonomy" id="115783"/>
    <lineage>
        <taxon>Bacteria</taxon>
        <taxon>Pseudomonadati</taxon>
        <taxon>Thermodesulfobacteriota</taxon>
        <taxon>Desulfuromonadia</taxon>
        <taxon>Geobacterales</taxon>
        <taxon>Geobacteraceae</taxon>
        <taxon>Trichlorobacter</taxon>
    </lineage>
</organism>
<keyword evidence="1" id="KW-0812">Transmembrane</keyword>
<feature type="transmembrane region" description="Helical" evidence="1">
    <location>
        <begin position="31"/>
        <end position="49"/>
    </location>
</feature>
<name>A0A1T4NGV0_9BACT</name>
<dbReference type="Proteomes" id="UP000190102">
    <property type="component" value="Unassembled WGS sequence"/>
</dbReference>
<protein>
    <submittedName>
        <fullName evidence="2">Uncharacterized protein</fullName>
    </submittedName>
</protein>
<evidence type="ECO:0000256" key="1">
    <source>
        <dbReference type="SAM" id="Phobius"/>
    </source>
</evidence>